<accession>K9WPS4</accession>
<dbReference type="AlphaFoldDB" id="K9WPS4"/>
<dbReference type="STRING" id="1173027.Mic7113_6197"/>
<dbReference type="OrthoDB" id="531457at2"/>
<feature type="domain" description="ABM" evidence="1">
    <location>
        <begin position="1"/>
        <end position="64"/>
    </location>
</feature>
<organism evidence="2 3">
    <name type="scientific">Allocoleopsis franciscana PCC 7113</name>
    <dbReference type="NCBI Taxonomy" id="1173027"/>
    <lineage>
        <taxon>Bacteria</taxon>
        <taxon>Bacillati</taxon>
        <taxon>Cyanobacteriota</taxon>
        <taxon>Cyanophyceae</taxon>
        <taxon>Coleofasciculales</taxon>
        <taxon>Coleofasciculaceae</taxon>
        <taxon>Allocoleopsis</taxon>
        <taxon>Allocoleopsis franciscana</taxon>
    </lineage>
</organism>
<evidence type="ECO:0000259" key="1">
    <source>
        <dbReference type="Pfam" id="PF03992"/>
    </source>
</evidence>
<dbReference type="InterPro" id="IPR007138">
    <property type="entry name" value="ABM_dom"/>
</dbReference>
<evidence type="ECO:0000313" key="3">
    <source>
        <dbReference type="Proteomes" id="UP000010471"/>
    </source>
</evidence>
<dbReference type="Proteomes" id="UP000010471">
    <property type="component" value="Chromosome"/>
</dbReference>
<evidence type="ECO:0000313" key="2">
    <source>
        <dbReference type="EMBL" id="AFZ21789.1"/>
    </source>
</evidence>
<sequence length="104" mass="12170">MVIEWLKVRVSPELREKFIQKDAEIWTSMLATYPGFLGKEVWINPDTPTEVIIVIRWASREAWESVPSDRLKQVEKQFTQEFGEQQAIIEAAEYQVRKFPLASS</sequence>
<dbReference type="InterPro" id="IPR022512">
    <property type="entry name" value="CHP03792"/>
</dbReference>
<reference evidence="2 3" key="1">
    <citation type="submission" date="2012-06" db="EMBL/GenBank/DDBJ databases">
        <title>Finished chromosome of genome of Microcoleus sp. PCC 7113.</title>
        <authorList>
            <consortium name="US DOE Joint Genome Institute"/>
            <person name="Gugger M."/>
            <person name="Coursin T."/>
            <person name="Rippka R."/>
            <person name="Tandeau De Marsac N."/>
            <person name="Huntemann M."/>
            <person name="Wei C.-L."/>
            <person name="Han J."/>
            <person name="Detter J.C."/>
            <person name="Han C."/>
            <person name="Tapia R."/>
            <person name="Chen A."/>
            <person name="Kyrpides N."/>
            <person name="Mavromatis K."/>
            <person name="Markowitz V."/>
            <person name="Szeto E."/>
            <person name="Ivanova N."/>
            <person name="Pagani I."/>
            <person name="Pati A."/>
            <person name="Goodwin L."/>
            <person name="Nordberg H.P."/>
            <person name="Cantor M.N."/>
            <person name="Hua S.X."/>
            <person name="Woyke T."/>
            <person name="Kerfeld C.A."/>
        </authorList>
    </citation>
    <scope>NUCLEOTIDE SEQUENCE [LARGE SCALE GENOMIC DNA]</scope>
    <source>
        <strain evidence="2 3">PCC 7113</strain>
    </source>
</reference>
<dbReference type="PATRIC" id="fig|1173027.3.peg.6856"/>
<dbReference type="NCBIfam" id="TIGR03792">
    <property type="entry name" value="TIGR03792 family protein"/>
    <property type="match status" value="1"/>
</dbReference>
<dbReference type="HOGENOM" id="CLU_135081_1_0_3"/>
<gene>
    <name evidence="2" type="ORF">Mic7113_6197</name>
</gene>
<dbReference type="SUPFAM" id="SSF54909">
    <property type="entry name" value="Dimeric alpha+beta barrel"/>
    <property type="match status" value="1"/>
</dbReference>
<name>K9WPS4_9CYAN</name>
<dbReference type="RefSeq" id="WP_015185918.1">
    <property type="nucleotide sequence ID" value="NC_019738.1"/>
</dbReference>
<dbReference type="eggNOG" id="COG2329">
    <property type="taxonomic scope" value="Bacteria"/>
</dbReference>
<protein>
    <submittedName>
        <fullName evidence="2">Putative cyanobacterial protein, TIGR03792 family</fullName>
    </submittedName>
</protein>
<keyword evidence="3" id="KW-1185">Reference proteome</keyword>
<dbReference type="EMBL" id="CP003630">
    <property type="protein sequence ID" value="AFZ21789.1"/>
    <property type="molecule type" value="Genomic_DNA"/>
</dbReference>
<dbReference type="KEGG" id="mic:Mic7113_6197"/>
<proteinExistence type="predicted"/>
<dbReference type="Gene3D" id="3.30.70.100">
    <property type="match status" value="1"/>
</dbReference>
<dbReference type="Pfam" id="PF03992">
    <property type="entry name" value="ABM"/>
    <property type="match status" value="1"/>
</dbReference>
<dbReference type="InterPro" id="IPR011008">
    <property type="entry name" value="Dimeric_a/b-barrel"/>
</dbReference>